<protein>
    <submittedName>
        <fullName evidence="2">ABC transporter substrate-binding protein</fullName>
    </submittedName>
</protein>
<dbReference type="NCBIfam" id="NF008633">
    <property type="entry name" value="PRK11622.1"/>
    <property type="match status" value="1"/>
</dbReference>
<dbReference type="Gene3D" id="3.40.190.10">
    <property type="entry name" value="Periplasmic binding protein-like II"/>
    <property type="match status" value="2"/>
</dbReference>
<dbReference type="PANTHER" id="PTHR42779">
    <property type="entry name" value="PROTEIN YNJB"/>
    <property type="match status" value="1"/>
</dbReference>
<accession>A0A3M7TZW1</accession>
<evidence type="ECO:0000313" key="2">
    <source>
        <dbReference type="EMBL" id="RNA70294.1"/>
    </source>
</evidence>
<dbReference type="EMBL" id="RHIB01000001">
    <property type="protein sequence ID" value="RNA70294.1"/>
    <property type="molecule type" value="Genomic_DNA"/>
</dbReference>
<dbReference type="AlphaFoldDB" id="A0A3M7TZW1"/>
<proteinExistence type="predicted"/>
<dbReference type="SUPFAM" id="SSF53850">
    <property type="entry name" value="Periplasmic binding protein-like II"/>
    <property type="match status" value="1"/>
</dbReference>
<evidence type="ECO:0000313" key="3">
    <source>
        <dbReference type="Proteomes" id="UP000278746"/>
    </source>
</evidence>
<dbReference type="PANTHER" id="PTHR42779:SF1">
    <property type="entry name" value="PROTEIN YNJB"/>
    <property type="match status" value="1"/>
</dbReference>
<dbReference type="Pfam" id="PF13416">
    <property type="entry name" value="SBP_bac_8"/>
    <property type="match status" value="1"/>
</dbReference>
<feature type="signal peptide" evidence="1">
    <location>
        <begin position="1"/>
        <end position="21"/>
    </location>
</feature>
<evidence type="ECO:0000256" key="1">
    <source>
        <dbReference type="SAM" id="SignalP"/>
    </source>
</evidence>
<name>A0A3M7TZW1_9BACI</name>
<dbReference type="Proteomes" id="UP000278746">
    <property type="component" value="Unassembled WGS sequence"/>
</dbReference>
<sequence length="408" mass="46460">MRKRLLPLVLTLLAACSTADGEENQEVLNKDWGEIEAGAADTEVRLYMWGGDEAINSYIDEWAAPRLEDLHGIKLTRVPMDTPDVLQRLQTERQAGQRDGSVDVMWINGENFRNAKERDLLYGSFSDILPNMEQYVDENSLDHQVDFGTDVDGYEAPWGKVQFVFVYDSEKVDTPPESFEELAEWIEDNPGKFTYPEATDFTGNAFLRHLLYSQFDEPEELLQMRSDDDEVEEKAAGVWQYLNRIEVNLWREGQTYPASITELDRLFWRGEVWMTMGYNEARVVNKVEEGSFPDSVRTFVLDSGSIGNTHFLSIPFNAPNPKGAMVVINELLSPEAQLEKLSPEGWGENTVLDVSLLLDEERSAFEAVDRGESVLDAETLGEAFLPELDAQFVPWLEEKWFENVVSGE</sequence>
<comment type="caution">
    <text evidence="2">The sequence shown here is derived from an EMBL/GenBank/DDBJ whole genome shotgun (WGS) entry which is preliminary data.</text>
</comment>
<dbReference type="PROSITE" id="PS51257">
    <property type="entry name" value="PROKAR_LIPOPROTEIN"/>
    <property type="match status" value="1"/>
</dbReference>
<feature type="chain" id="PRO_5018278624" evidence="1">
    <location>
        <begin position="22"/>
        <end position="408"/>
    </location>
</feature>
<dbReference type="PIRSF" id="PIRSF029172">
    <property type="entry name" value="UCP029172_ABC_sbc_YnjB"/>
    <property type="match status" value="1"/>
</dbReference>
<dbReference type="InterPro" id="IPR006059">
    <property type="entry name" value="SBP"/>
</dbReference>
<dbReference type="InterPro" id="IPR027020">
    <property type="entry name" value="YnjB"/>
</dbReference>
<organism evidence="2 3">
    <name type="scientific">Alteribacter keqinensis</name>
    <dbReference type="NCBI Taxonomy" id="2483800"/>
    <lineage>
        <taxon>Bacteria</taxon>
        <taxon>Bacillati</taxon>
        <taxon>Bacillota</taxon>
        <taxon>Bacilli</taxon>
        <taxon>Bacillales</taxon>
        <taxon>Bacillaceae</taxon>
        <taxon>Alteribacter</taxon>
    </lineage>
</organism>
<dbReference type="RefSeq" id="WP_122897938.1">
    <property type="nucleotide sequence ID" value="NZ_RHIB01000001.1"/>
</dbReference>
<keyword evidence="1" id="KW-0732">Signal</keyword>
<gene>
    <name evidence="2" type="ORF">EBO34_10325</name>
</gene>
<reference evidence="2 3" key="1">
    <citation type="submission" date="2018-10" db="EMBL/GenBank/DDBJ databases">
        <title>Bacillus Keqinensis sp. nov., a moderately halophilic bacterium isolated from a saline-alkaline lake.</title>
        <authorList>
            <person name="Wang H."/>
        </authorList>
    </citation>
    <scope>NUCLEOTIDE SEQUENCE [LARGE SCALE GENOMIC DNA]</scope>
    <source>
        <strain evidence="2 3">KQ-3</strain>
    </source>
</reference>
<dbReference type="OrthoDB" id="3239593at2"/>
<keyword evidence="3" id="KW-1185">Reference proteome</keyword>